<dbReference type="EMBL" id="DSUH01000276">
    <property type="protein sequence ID" value="HGU33585.1"/>
    <property type="molecule type" value="Genomic_DNA"/>
</dbReference>
<evidence type="ECO:0000313" key="2">
    <source>
        <dbReference type="EMBL" id="HGU33585.1"/>
    </source>
</evidence>
<dbReference type="AlphaFoldDB" id="A0A7C4RTA3"/>
<name>A0A7C4RTA3_9BACT</name>
<comment type="caution">
    <text evidence="2">The sequence shown here is derived from an EMBL/GenBank/DDBJ whole genome shotgun (WGS) entry which is preliminary data.</text>
</comment>
<reference evidence="2" key="1">
    <citation type="journal article" date="2020" name="mSystems">
        <title>Genome- and Community-Level Interaction Insights into Carbon Utilization and Element Cycling Functions of Hydrothermarchaeota in Hydrothermal Sediment.</title>
        <authorList>
            <person name="Zhou Z."/>
            <person name="Liu Y."/>
            <person name="Xu W."/>
            <person name="Pan J."/>
            <person name="Luo Z.H."/>
            <person name="Li M."/>
        </authorList>
    </citation>
    <scope>NUCLEOTIDE SEQUENCE [LARGE SCALE GENOMIC DNA]</scope>
    <source>
        <strain evidence="2">SpSt-477</strain>
    </source>
</reference>
<protein>
    <submittedName>
        <fullName evidence="2">Uncharacterized protein</fullName>
    </submittedName>
</protein>
<evidence type="ECO:0000256" key="1">
    <source>
        <dbReference type="SAM" id="MobiDB-lite"/>
    </source>
</evidence>
<sequence length="808" mass="92498">MKRAPVHTDGISSWDRMLEIDRTSMDRFVQSLPFVPEDAAAGVENELSAAVAGQKHSVDLPIIIQDSSFYRNLRKRVDTEESTEKPFLKLRAFLDESNEAVWENSWVRFPLRCLNAYAQTVLYTDMLADKRIPDGPFRADMDRYFFDEKGEKWVRIPVSYLIKLALAQYIGQTKHSTVSLRIFGEAMLSHFLCDNTSPETFSFYPAPMNLENGMGRAAAQETLLRHLLTHLLVVYGNHHFMLQHHGQKAQICLAPNPPQRLIALNEIIPDAFYRQLFMNPCLSGWDRGESKQDYMHVCHRVLSRSQLNAVSKLRDAGIIQSNLVVLPNLSNVSLANNGTHVSISSRKLHQLYRDSGKAFNAVEEKRFGDLIIKIYEHFLPLFVNTYSAAPYRLGFEQFHPEKVLGFLPHELDFTHLRMLWRRWKKKAKLKIFGFPMTPMGPEWLDALIARVCGLKGDLIPDFRLIDYLVALLSTNESPALDGSIGNDIRLKRDLTEQGIFDSRMALYLFYRMRQADVHGFCGFEGRYYSLFPSLLQDMGPAVSLQTLITALAAKYIVQGDVTHASIPDLPFVESERRQITFGAAIGIPTFFIKIDSPNVFLQNILKEVRRTRFSTRYPGYIRVHQQEYKLALVRILREDAADLIELMHMQAEIEALEQRILDAPGMAASKKLIRGILTHAGATDPFRVESRDFNTAAESYYRNVLSKEHLLEAMHVLRECVRLFEPIWNQGGSWRTILNAFSKSRPLMLFLEEVDGDLLNERLVYEDLDVLIGLLILVIGFLKHQSEQSFRETPSDPEEGMQRLPKAA</sequence>
<feature type="region of interest" description="Disordered" evidence="1">
    <location>
        <begin position="789"/>
        <end position="808"/>
    </location>
</feature>
<gene>
    <name evidence="2" type="ORF">ENS29_12090</name>
</gene>
<organism evidence="2">
    <name type="scientific">Desulfatirhabdium butyrativorans</name>
    <dbReference type="NCBI Taxonomy" id="340467"/>
    <lineage>
        <taxon>Bacteria</taxon>
        <taxon>Pseudomonadati</taxon>
        <taxon>Thermodesulfobacteriota</taxon>
        <taxon>Desulfobacteria</taxon>
        <taxon>Desulfobacterales</taxon>
        <taxon>Desulfatirhabdiaceae</taxon>
        <taxon>Desulfatirhabdium</taxon>
    </lineage>
</organism>
<accession>A0A7C4RTA3</accession>
<proteinExistence type="predicted"/>